<keyword evidence="2" id="KW-1185">Reference proteome</keyword>
<dbReference type="Proteomes" id="UP000198995">
    <property type="component" value="Unassembled WGS sequence"/>
</dbReference>
<proteinExistence type="predicted"/>
<gene>
    <name evidence="1" type="ORF">SAMN04489866_102220</name>
</gene>
<dbReference type="AlphaFoldDB" id="A0A1G6TRS1"/>
<evidence type="ECO:0000313" key="2">
    <source>
        <dbReference type="Proteomes" id="UP000198995"/>
    </source>
</evidence>
<reference evidence="1 2" key="1">
    <citation type="submission" date="2016-10" db="EMBL/GenBank/DDBJ databases">
        <authorList>
            <person name="de Groot N.N."/>
        </authorList>
    </citation>
    <scope>NUCLEOTIDE SEQUENCE [LARGE SCALE GENOMIC DNA]</scope>
    <source>
        <strain evidence="1 2">DSM 20475</strain>
    </source>
</reference>
<dbReference type="STRING" id="2741.SAMN04489866_102220"/>
<evidence type="ECO:0000313" key="1">
    <source>
        <dbReference type="EMBL" id="SDD31760.1"/>
    </source>
</evidence>
<organism evidence="1 2">
    <name type="scientific">Peptococcus niger</name>
    <dbReference type="NCBI Taxonomy" id="2741"/>
    <lineage>
        <taxon>Bacteria</taxon>
        <taxon>Bacillati</taxon>
        <taxon>Bacillota</taxon>
        <taxon>Clostridia</taxon>
        <taxon>Eubacteriales</taxon>
        <taxon>Peptococcaceae</taxon>
        <taxon>Peptococcus</taxon>
    </lineage>
</organism>
<accession>A0A1G6TRS1</accession>
<name>A0A1G6TRS1_PEPNI</name>
<protein>
    <submittedName>
        <fullName evidence="1">Uncharacterized protein</fullName>
    </submittedName>
</protein>
<dbReference type="OrthoDB" id="9792564at2"/>
<sequence length="244" mass="25514">MTPLISKWHFHSPWRLWTQDPRRASVAIGADVLVQALSAVVPADFPATGVRLSDALPFEGDRLYLPTPAGSPAAFEGPDGQPMQAASWQDVRYVAGQAVAVCRAPAAGGLYLVVEAPDEAVAAWDDAFQRLGLTGIGARRSWGWGQFTPTPLVPLSSLAGADGRALAEGLAAVGDGPRRLLSTVPRPESPFPTLSGSAVRPVWRGLAGHPEGARPYLGAGSVVPAATYPIGRLKAVSIDGLLWG</sequence>
<dbReference type="EMBL" id="FNAF01000002">
    <property type="protein sequence ID" value="SDD31760.1"/>
    <property type="molecule type" value="Genomic_DNA"/>
</dbReference>
<dbReference type="RefSeq" id="WP_091791224.1">
    <property type="nucleotide sequence ID" value="NZ_FNAF01000002.1"/>
</dbReference>